<proteinExistence type="predicted"/>
<name>A0A1D1VZQ2_RAMVA</name>
<dbReference type="PROSITE" id="PS50222">
    <property type="entry name" value="EF_HAND_2"/>
    <property type="match status" value="3"/>
</dbReference>
<dbReference type="AlphaFoldDB" id="A0A1D1VZQ2"/>
<dbReference type="GO" id="GO:0005509">
    <property type="term" value="F:calcium ion binding"/>
    <property type="evidence" value="ECO:0007669"/>
    <property type="project" value="InterPro"/>
</dbReference>
<organism evidence="3 4">
    <name type="scientific">Ramazzottius varieornatus</name>
    <name type="common">Water bear</name>
    <name type="synonym">Tardigrade</name>
    <dbReference type="NCBI Taxonomy" id="947166"/>
    <lineage>
        <taxon>Eukaryota</taxon>
        <taxon>Metazoa</taxon>
        <taxon>Ecdysozoa</taxon>
        <taxon>Tardigrada</taxon>
        <taxon>Eutardigrada</taxon>
        <taxon>Parachela</taxon>
        <taxon>Hypsibioidea</taxon>
        <taxon>Ramazzottiidae</taxon>
        <taxon>Ramazzottius</taxon>
    </lineage>
</organism>
<evidence type="ECO:0000259" key="2">
    <source>
        <dbReference type="PROSITE" id="PS50222"/>
    </source>
</evidence>
<dbReference type="Proteomes" id="UP000186922">
    <property type="component" value="Unassembled WGS sequence"/>
</dbReference>
<reference evidence="3 4" key="1">
    <citation type="journal article" date="2016" name="Nat. Commun.">
        <title>Extremotolerant tardigrade genome and improved radiotolerance of human cultured cells by tardigrade-unique protein.</title>
        <authorList>
            <person name="Hashimoto T."/>
            <person name="Horikawa D.D."/>
            <person name="Saito Y."/>
            <person name="Kuwahara H."/>
            <person name="Kozuka-Hata H."/>
            <person name="Shin-I T."/>
            <person name="Minakuchi Y."/>
            <person name="Ohishi K."/>
            <person name="Motoyama A."/>
            <person name="Aizu T."/>
            <person name="Enomoto A."/>
            <person name="Kondo K."/>
            <person name="Tanaka S."/>
            <person name="Hara Y."/>
            <person name="Koshikawa S."/>
            <person name="Sagara H."/>
            <person name="Miura T."/>
            <person name="Yokobori S."/>
            <person name="Miyagawa K."/>
            <person name="Suzuki Y."/>
            <person name="Kubo T."/>
            <person name="Oyama M."/>
            <person name="Kohara Y."/>
            <person name="Fujiyama A."/>
            <person name="Arakawa K."/>
            <person name="Katayama T."/>
            <person name="Toyoda A."/>
            <person name="Kunieda T."/>
        </authorList>
    </citation>
    <scope>NUCLEOTIDE SEQUENCE [LARGE SCALE GENOMIC DNA]</scope>
    <source>
        <strain evidence="3 4">YOKOZUNA-1</strain>
    </source>
</reference>
<dbReference type="STRING" id="947166.A0A1D1VZQ2"/>
<feature type="domain" description="EF-hand" evidence="2">
    <location>
        <begin position="6"/>
        <end position="42"/>
    </location>
</feature>
<dbReference type="SMART" id="SM00054">
    <property type="entry name" value="EFh"/>
    <property type="match status" value="3"/>
</dbReference>
<feature type="domain" description="EF-hand" evidence="2">
    <location>
        <begin position="68"/>
        <end position="93"/>
    </location>
</feature>
<dbReference type="InterPro" id="IPR011992">
    <property type="entry name" value="EF-hand-dom_pair"/>
</dbReference>
<accession>A0A1D1VZQ2</accession>
<dbReference type="Gene3D" id="1.10.238.10">
    <property type="entry name" value="EF-hand"/>
    <property type="match status" value="1"/>
</dbReference>
<feature type="domain" description="EF-hand" evidence="2">
    <location>
        <begin position="107"/>
        <end position="134"/>
    </location>
</feature>
<evidence type="ECO:0000313" key="3">
    <source>
        <dbReference type="EMBL" id="GAV06860.1"/>
    </source>
</evidence>
<dbReference type="CDD" id="cd00051">
    <property type="entry name" value="EFh"/>
    <property type="match status" value="1"/>
</dbReference>
<gene>
    <name evidence="3" type="primary">RvY_16775</name>
    <name evidence="3" type="synonym">RvY_16775.2</name>
    <name evidence="3" type="ORF">RvY_16775-2</name>
</gene>
<dbReference type="SUPFAM" id="SSF47473">
    <property type="entry name" value="EF-hand"/>
    <property type="match status" value="1"/>
</dbReference>
<dbReference type="Pfam" id="PF13202">
    <property type="entry name" value="EF-hand_5"/>
    <property type="match status" value="2"/>
</dbReference>
<comment type="caution">
    <text evidence="3">The sequence shown here is derived from an EMBL/GenBank/DDBJ whole genome shotgun (WGS) entry which is preliminary data.</text>
</comment>
<keyword evidence="4" id="KW-1185">Reference proteome</keyword>
<keyword evidence="1" id="KW-0106">Calcium</keyword>
<protein>
    <recommendedName>
        <fullName evidence="2">EF-hand domain-containing protein</fullName>
    </recommendedName>
</protein>
<dbReference type="InterPro" id="IPR002048">
    <property type="entry name" value="EF_hand_dom"/>
</dbReference>
<evidence type="ECO:0000313" key="4">
    <source>
        <dbReference type="Proteomes" id="UP000186922"/>
    </source>
</evidence>
<evidence type="ECO:0000256" key="1">
    <source>
        <dbReference type="ARBA" id="ARBA00022837"/>
    </source>
</evidence>
<dbReference type="InterPro" id="IPR018247">
    <property type="entry name" value="EF_Hand_1_Ca_BS"/>
</dbReference>
<sequence length="184" mass="21302">MPVSDFQKKKLLHLFHTFFDTNKNGTIDKKDFDMALERVTAMRKMTSGDAKHKEVQENLAYVWEHLKQVADRDNDGTVSEQEWLKMWEEATGSQKQPPWVHRYQSFLFEAEDVSGDGKIDETEYVQAYTQFGLSADECRNAFKKLTASGEKEIDKKLFEQRFNEFVMSTDPSAAGNYLFGKAAY</sequence>
<dbReference type="OrthoDB" id="9974725at2759"/>
<dbReference type="PROSITE" id="PS00018">
    <property type="entry name" value="EF_HAND_1"/>
    <property type="match status" value="3"/>
</dbReference>
<dbReference type="EMBL" id="BDGG01000014">
    <property type="protein sequence ID" value="GAV06860.1"/>
    <property type="molecule type" value="Genomic_DNA"/>
</dbReference>